<dbReference type="InterPro" id="IPR007487">
    <property type="entry name" value="ABC_transpt-TYRBP-like"/>
</dbReference>
<dbReference type="NCBIfam" id="NF041285">
    <property type="entry name" value="ABC_SBP_TrpX"/>
    <property type="match status" value="1"/>
</dbReference>
<keyword evidence="1" id="KW-1133">Transmembrane helix</keyword>
<gene>
    <name evidence="2" type="ORF">STRINF_01580</name>
</gene>
<dbReference type="PANTHER" id="PTHR35271">
    <property type="entry name" value="ABC TRANSPORTER, SUBSTRATE-BINDING LIPOPROTEIN-RELATED"/>
    <property type="match status" value="1"/>
</dbReference>
<evidence type="ECO:0000313" key="2">
    <source>
        <dbReference type="EMBL" id="EDT47279.1"/>
    </source>
</evidence>
<evidence type="ECO:0000256" key="1">
    <source>
        <dbReference type="SAM" id="Phobius"/>
    </source>
</evidence>
<dbReference type="PANTHER" id="PTHR35271:SF1">
    <property type="entry name" value="ABC TRANSPORTER, SUBSTRATE-BINDING LIPOPROTEIN"/>
    <property type="match status" value="1"/>
</dbReference>
<proteinExistence type="predicted"/>
<organism evidence="2 3">
    <name type="scientific">Streptococcus infantarius subsp. infantarius ATCC BAA-102</name>
    <dbReference type="NCBI Taxonomy" id="471872"/>
    <lineage>
        <taxon>Bacteria</taxon>
        <taxon>Bacillati</taxon>
        <taxon>Bacillota</taxon>
        <taxon>Bacilli</taxon>
        <taxon>Lactobacillales</taxon>
        <taxon>Streptococcaceae</taxon>
        <taxon>Streptococcus</taxon>
    </lineage>
</organism>
<dbReference type="SUPFAM" id="SSF53822">
    <property type="entry name" value="Periplasmic binding protein-like I"/>
    <property type="match status" value="1"/>
</dbReference>
<dbReference type="InterPro" id="IPR047776">
    <property type="entry name" value="ABC_SBP_TrpX-like"/>
</dbReference>
<dbReference type="EMBL" id="ABJK02000021">
    <property type="protein sequence ID" value="EDT47279.1"/>
    <property type="molecule type" value="Genomic_DNA"/>
</dbReference>
<reference evidence="2" key="1">
    <citation type="submission" date="2008-03" db="EMBL/GenBank/DDBJ databases">
        <authorList>
            <person name="Fulton L."/>
            <person name="Clifton S."/>
            <person name="Fulton B."/>
            <person name="Xu J."/>
            <person name="Minx P."/>
            <person name="Pepin K.H."/>
            <person name="Johnson M."/>
            <person name="Thiruvilangam P."/>
            <person name="Bhonagiri V."/>
            <person name="Nash W.E."/>
            <person name="Mardis E.R."/>
            <person name="Wilson R.K."/>
        </authorList>
    </citation>
    <scope>NUCLEOTIDE SEQUENCE [LARGE SCALE GENOMIC DNA]</scope>
    <source>
        <strain evidence="2">ATCC BAA-102</strain>
    </source>
</reference>
<dbReference type="CDD" id="cd06325">
    <property type="entry name" value="PBP1_ABC_unchar_transporter"/>
    <property type="match status" value="1"/>
</dbReference>
<dbReference type="Proteomes" id="UP000005602">
    <property type="component" value="Unassembled WGS sequence"/>
</dbReference>
<reference evidence="2" key="2">
    <citation type="submission" date="2013-09" db="EMBL/GenBank/DDBJ databases">
        <title>Draft genome sequence of Streptococcus infantarius subsp. infantarius ATCC BAA-102.</title>
        <authorList>
            <person name="Sudarsanam P."/>
            <person name="Ley R."/>
            <person name="Guruge J."/>
            <person name="Turnbaugh P.J."/>
            <person name="Mahowald M."/>
            <person name="Liep D."/>
            <person name="Gordon J."/>
        </authorList>
    </citation>
    <scope>NUCLEOTIDE SEQUENCE</scope>
    <source>
        <strain evidence="2">ATCC BAA-102</strain>
    </source>
</reference>
<dbReference type="Gene3D" id="3.40.50.2300">
    <property type="match status" value="2"/>
</dbReference>
<dbReference type="InterPro" id="IPR028082">
    <property type="entry name" value="Peripla_BP_I"/>
</dbReference>
<feature type="transmembrane region" description="Helical" evidence="1">
    <location>
        <begin position="25"/>
        <end position="43"/>
    </location>
</feature>
<keyword evidence="1" id="KW-0472">Membrane</keyword>
<evidence type="ECO:0000313" key="3">
    <source>
        <dbReference type="Proteomes" id="UP000005602"/>
    </source>
</evidence>
<accession>A0ABM9XDL3</accession>
<protein>
    <submittedName>
        <fullName evidence="2">ABC transporter substrate binding protein</fullName>
    </submittedName>
</protein>
<comment type="caution">
    <text evidence="2">The sequence shown here is derived from an EMBL/GenBank/DDBJ whole genome shotgun (WGS) entry which is preliminary data.</text>
</comment>
<keyword evidence="3" id="KW-1185">Reference proteome</keyword>
<name>A0ABM9XDL3_9STRE</name>
<sequence>MTHQIENKVLNKLDCSTEKNMKNKALIGTLIALVILVAGSMIYDQTKNESAKNGDIKIGILQYVTHDALDEIERGIEDGLADAGYDKANAKITVLNAEGDQSKIQTMSKQLVHAKNDVVIGIATPAAQGLASATKDIPVVMGAISDPVGAKLVKNLKKPEGNVTGVSNQVPIKQTVEMIQEITPNTKTIGVLYASSEDNSVSQVAEFKKYAKAAGINVIEYAVPSTNEIKTTMSVMTGKVDAVFVPQDNTIASAFSTVVNSANAAKIPVYSCVDTMVEQGSIASVAQSQYDLGVETAKIAVKLLAGKKVSDVPVNIVNTGTPTLNLKEAQELGITIPDSMLSKATVAVKADEN</sequence>
<keyword evidence="1" id="KW-0812">Transmembrane</keyword>
<dbReference type="Pfam" id="PF04392">
    <property type="entry name" value="ABC_sub_bind"/>
    <property type="match status" value="1"/>
</dbReference>